<dbReference type="InterPro" id="IPR000182">
    <property type="entry name" value="GNAT_dom"/>
</dbReference>
<dbReference type="Gene3D" id="3.40.630.30">
    <property type="match status" value="1"/>
</dbReference>
<dbReference type="CDD" id="cd04301">
    <property type="entry name" value="NAT_SF"/>
    <property type="match status" value="1"/>
</dbReference>
<dbReference type="InterPro" id="IPR016181">
    <property type="entry name" value="Acyl_CoA_acyltransferase"/>
</dbReference>
<evidence type="ECO:0000313" key="2">
    <source>
        <dbReference type="EMBL" id="VDC19994.1"/>
    </source>
</evidence>
<dbReference type="OrthoDB" id="9796171at2"/>
<dbReference type="GO" id="GO:0016747">
    <property type="term" value="F:acyltransferase activity, transferring groups other than amino-acyl groups"/>
    <property type="evidence" value="ECO:0007669"/>
    <property type="project" value="InterPro"/>
</dbReference>
<protein>
    <submittedName>
        <fullName evidence="2">Putative acyltransferase</fullName>
    </submittedName>
</protein>
<dbReference type="Proteomes" id="UP000270468">
    <property type="component" value="Unassembled WGS sequence"/>
</dbReference>
<proteinExistence type="predicted"/>
<evidence type="ECO:0000313" key="3">
    <source>
        <dbReference type="Proteomes" id="UP000270468"/>
    </source>
</evidence>
<feature type="domain" description="N-acetyltransferase" evidence="1">
    <location>
        <begin position="6"/>
        <end position="148"/>
    </location>
</feature>
<dbReference type="EMBL" id="UXAV01000018">
    <property type="protein sequence ID" value="VDC19994.1"/>
    <property type="molecule type" value="Genomic_DNA"/>
</dbReference>
<keyword evidence="2" id="KW-0808">Transferase</keyword>
<accession>A0A3P5WYH5</accession>
<gene>
    <name evidence="2" type="ORF">FILTAD_00424</name>
</gene>
<keyword evidence="2" id="KW-0012">Acyltransferase</keyword>
<sequence>MNWTANEFDELSGRQVYEILKLRVNVFVVEQSCAYHEIDDHDYGAIHICCLDGQELVAYARLLPAGVKYKEPSIGRVIIKEDHRGTGLAHTLMERSMHYILSSWKPDEIRLQAQTHLSGFYGKHGFDKVSEPYDEDGIPHVDMIFTSF</sequence>
<dbReference type="PROSITE" id="PS51186">
    <property type="entry name" value="GNAT"/>
    <property type="match status" value="1"/>
</dbReference>
<evidence type="ECO:0000259" key="1">
    <source>
        <dbReference type="PROSITE" id="PS51186"/>
    </source>
</evidence>
<dbReference type="Pfam" id="PF13673">
    <property type="entry name" value="Acetyltransf_10"/>
    <property type="match status" value="1"/>
</dbReference>
<name>A0A3P5WYH5_9BACL</name>
<reference evidence="2 3" key="1">
    <citation type="submission" date="2018-11" db="EMBL/GenBank/DDBJ databases">
        <authorList>
            <person name="Criscuolo A."/>
        </authorList>
    </citation>
    <scope>NUCLEOTIDE SEQUENCE [LARGE SCALE GENOMIC DNA]</scope>
    <source>
        <strain evidence="2">ATB-66</strain>
    </source>
</reference>
<organism evidence="2 3">
    <name type="scientific">Filibacter tadaridae</name>
    <dbReference type="NCBI Taxonomy" id="2483811"/>
    <lineage>
        <taxon>Bacteria</taxon>
        <taxon>Bacillati</taxon>
        <taxon>Bacillota</taxon>
        <taxon>Bacilli</taxon>
        <taxon>Bacillales</taxon>
        <taxon>Caryophanaceae</taxon>
        <taxon>Filibacter</taxon>
    </lineage>
</organism>
<keyword evidence="3" id="KW-1185">Reference proteome</keyword>
<dbReference type="AlphaFoldDB" id="A0A3P5WYH5"/>
<dbReference type="SUPFAM" id="SSF55729">
    <property type="entry name" value="Acyl-CoA N-acyltransferases (Nat)"/>
    <property type="match status" value="1"/>
</dbReference>
<dbReference type="RefSeq" id="WP_124068873.1">
    <property type="nucleotide sequence ID" value="NZ_CBCRXF010000010.1"/>
</dbReference>